<evidence type="ECO:0000313" key="8">
    <source>
        <dbReference type="EMBL" id="ASD64230.1"/>
    </source>
</evidence>
<dbReference type="InterPro" id="IPR011701">
    <property type="entry name" value="MFS"/>
</dbReference>
<dbReference type="InterPro" id="IPR036259">
    <property type="entry name" value="MFS_trans_sf"/>
</dbReference>
<keyword evidence="4 6" id="KW-1133">Transmembrane helix</keyword>
<feature type="transmembrane region" description="Helical" evidence="6">
    <location>
        <begin position="136"/>
        <end position="155"/>
    </location>
</feature>
<feature type="transmembrane region" description="Helical" evidence="6">
    <location>
        <begin position="298"/>
        <end position="321"/>
    </location>
</feature>
<feature type="transmembrane region" description="Helical" evidence="6">
    <location>
        <begin position="273"/>
        <end position="292"/>
    </location>
</feature>
<keyword evidence="8" id="KW-0762">Sugar transport</keyword>
<evidence type="ECO:0000256" key="1">
    <source>
        <dbReference type="ARBA" id="ARBA00004651"/>
    </source>
</evidence>
<dbReference type="NCBIfam" id="NF002921">
    <property type="entry name" value="PRK03545.1"/>
    <property type="match status" value="1"/>
</dbReference>
<dbReference type="PANTHER" id="PTHR43124">
    <property type="entry name" value="PURINE EFFLUX PUMP PBUE"/>
    <property type="match status" value="1"/>
</dbReference>
<evidence type="ECO:0000256" key="6">
    <source>
        <dbReference type="SAM" id="Phobius"/>
    </source>
</evidence>
<evidence type="ECO:0000313" key="9">
    <source>
        <dbReference type="Proteomes" id="UP000197003"/>
    </source>
</evidence>
<dbReference type="PROSITE" id="PS50850">
    <property type="entry name" value="MFS"/>
    <property type="match status" value="1"/>
</dbReference>
<sequence>MNTHSLKSWLPTVNISLASFIFVTSEFIPVGLLPEISAGLGKSEAFTGLLMTIYAWIVATMSLPMTVVSSHWDRRRLMLILLGTFVVANLASGLAASFGMLLVCRIIVAFAHAVFWSIAIPLAIRLGPAGGRAKALSIIAMGASLGNILGIPFGTFLGQSFGWRMAFSVIALVAFIIYLILYRMLPALPSQSVTTFKNVPSLFRRKSLVLVYLMTALTVTGHFTAFTYIKPFLLAVGGISTDFVVVLLFVFGASGIFGSILGSKIIYKHPKNSLWVSLGIVFASLLLMSWAVHSQVGLMALAFIWGTALTILCLIFQSSVLKEAPDVQDVAMSLYSGIFNIGIGGGALLGSISSTNHIGSVGYVGAVFVLISLMLSAKFQISQLKQSPGSGAF</sequence>
<dbReference type="EMBL" id="CP020946">
    <property type="protein sequence ID" value="ASD64230.1"/>
    <property type="molecule type" value="Genomic_DNA"/>
</dbReference>
<feature type="transmembrane region" description="Helical" evidence="6">
    <location>
        <begin position="77"/>
        <end position="100"/>
    </location>
</feature>
<dbReference type="PANTHER" id="PTHR43124:SF4">
    <property type="entry name" value="SUGAR EFFLUX TRANSPORTER"/>
    <property type="match status" value="1"/>
</dbReference>
<name>A0A1Z3N9T2_BDEBC</name>
<dbReference type="GO" id="GO:0005886">
    <property type="term" value="C:plasma membrane"/>
    <property type="evidence" value="ECO:0007669"/>
    <property type="project" value="UniProtKB-SubCell"/>
</dbReference>
<dbReference type="AlphaFoldDB" id="A0A1Z3N9T2"/>
<feature type="domain" description="Major facilitator superfamily (MFS) profile" evidence="7">
    <location>
        <begin position="11"/>
        <end position="384"/>
    </location>
</feature>
<dbReference type="InterPro" id="IPR020846">
    <property type="entry name" value="MFS_dom"/>
</dbReference>
<accession>A0A1Z3N9T2</accession>
<feature type="transmembrane region" description="Helical" evidence="6">
    <location>
        <begin position="207"/>
        <end position="229"/>
    </location>
</feature>
<feature type="transmembrane region" description="Helical" evidence="6">
    <location>
        <begin position="106"/>
        <end position="124"/>
    </location>
</feature>
<feature type="transmembrane region" description="Helical" evidence="6">
    <location>
        <begin position="161"/>
        <end position="181"/>
    </location>
</feature>
<dbReference type="RefSeq" id="WP_088565709.1">
    <property type="nucleotide sequence ID" value="NZ_CP020946.1"/>
</dbReference>
<keyword evidence="8" id="KW-0813">Transport</keyword>
<evidence type="ECO:0000259" key="7">
    <source>
        <dbReference type="PROSITE" id="PS50850"/>
    </source>
</evidence>
<dbReference type="CDD" id="cd17324">
    <property type="entry name" value="MFS_NepI_like"/>
    <property type="match status" value="1"/>
</dbReference>
<keyword evidence="2" id="KW-1003">Cell membrane</keyword>
<evidence type="ECO:0000256" key="4">
    <source>
        <dbReference type="ARBA" id="ARBA00022989"/>
    </source>
</evidence>
<comment type="subcellular location">
    <subcellularLocation>
        <location evidence="1">Cell membrane</location>
        <topology evidence="1">Multi-pass membrane protein</topology>
    </subcellularLocation>
</comment>
<dbReference type="InterPro" id="IPR050189">
    <property type="entry name" value="MFS_Efflux_Transporters"/>
</dbReference>
<keyword evidence="3 6" id="KW-0812">Transmembrane</keyword>
<feature type="transmembrane region" description="Helical" evidence="6">
    <location>
        <begin position="12"/>
        <end position="33"/>
    </location>
</feature>
<dbReference type="GO" id="GO:0022857">
    <property type="term" value="F:transmembrane transporter activity"/>
    <property type="evidence" value="ECO:0007669"/>
    <property type="project" value="InterPro"/>
</dbReference>
<evidence type="ECO:0000256" key="5">
    <source>
        <dbReference type="ARBA" id="ARBA00023136"/>
    </source>
</evidence>
<feature type="transmembrane region" description="Helical" evidence="6">
    <location>
        <begin position="333"/>
        <end position="352"/>
    </location>
</feature>
<feature type="transmembrane region" description="Helical" evidence="6">
    <location>
        <begin position="358"/>
        <end position="377"/>
    </location>
</feature>
<dbReference type="OrthoDB" id="5289179at2"/>
<dbReference type="Proteomes" id="UP000197003">
    <property type="component" value="Chromosome"/>
</dbReference>
<evidence type="ECO:0000256" key="2">
    <source>
        <dbReference type="ARBA" id="ARBA00022475"/>
    </source>
</evidence>
<protein>
    <submittedName>
        <fullName evidence="8">Sugar transporter</fullName>
    </submittedName>
</protein>
<dbReference type="Pfam" id="PF07690">
    <property type="entry name" value="MFS_1"/>
    <property type="match status" value="1"/>
</dbReference>
<feature type="transmembrane region" description="Helical" evidence="6">
    <location>
        <begin position="235"/>
        <end position="261"/>
    </location>
</feature>
<evidence type="ECO:0000256" key="3">
    <source>
        <dbReference type="ARBA" id="ARBA00022692"/>
    </source>
</evidence>
<organism evidence="8 9">
    <name type="scientific">Bdellovibrio bacteriovorus</name>
    <dbReference type="NCBI Taxonomy" id="959"/>
    <lineage>
        <taxon>Bacteria</taxon>
        <taxon>Pseudomonadati</taxon>
        <taxon>Bdellovibrionota</taxon>
        <taxon>Bdellovibrionia</taxon>
        <taxon>Bdellovibrionales</taxon>
        <taxon>Pseudobdellovibrionaceae</taxon>
        <taxon>Bdellovibrio</taxon>
    </lineage>
</organism>
<reference evidence="8 9" key="1">
    <citation type="submission" date="2017-04" db="EMBL/GenBank/DDBJ databases">
        <title>Whole genome sequence of Bdellovibrio bacteriovorus strain SSB218315.</title>
        <authorList>
            <person name="Oyedara O."/>
            <person name="Rodriguez-Perez M.A."/>
        </authorList>
    </citation>
    <scope>NUCLEOTIDE SEQUENCE [LARGE SCALE GENOMIC DNA]</scope>
    <source>
        <strain evidence="8 9">SSB218315</strain>
    </source>
</reference>
<gene>
    <name evidence="8" type="ORF">B9G79_11960</name>
</gene>
<keyword evidence="5 6" id="KW-0472">Membrane</keyword>
<proteinExistence type="predicted"/>
<dbReference type="Gene3D" id="1.20.1250.20">
    <property type="entry name" value="MFS general substrate transporter like domains"/>
    <property type="match status" value="1"/>
</dbReference>
<feature type="transmembrane region" description="Helical" evidence="6">
    <location>
        <begin position="45"/>
        <end position="65"/>
    </location>
</feature>
<dbReference type="SUPFAM" id="SSF103473">
    <property type="entry name" value="MFS general substrate transporter"/>
    <property type="match status" value="1"/>
</dbReference>